<dbReference type="GO" id="GO:0006313">
    <property type="term" value="P:DNA transposition"/>
    <property type="evidence" value="ECO:0007669"/>
    <property type="project" value="InterPro"/>
</dbReference>
<dbReference type="SMART" id="SM01321">
    <property type="entry name" value="Y1_Tnp"/>
    <property type="match status" value="1"/>
</dbReference>
<dbReference type="InterPro" id="IPR052715">
    <property type="entry name" value="RAYT_transposase"/>
</dbReference>
<organism evidence="2 3">
    <name type="scientific">Acidiphilium acidophilum</name>
    <name type="common">Thiobacillus acidophilus</name>
    <dbReference type="NCBI Taxonomy" id="76588"/>
    <lineage>
        <taxon>Bacteria</taxon>
        <taxon>Pseudomonadati</taxon>
        <taxon>Pseudomonadota</taxon>
        <taxon>Alphaproteobacteria</taxon>
        <taxon>Acetobacterales</taxon>
        <taxon>Acidocellaceae</taxon>
        <taxon>Acidiphilium</taxon>
    </lineage>
</organism>
<dbReference type="PANTHER" id="PTHR36966">
    <property type="entry name" value="REP-ASSOCIATED TYROSINE TRANSPOSASE"/>
    <property type="match status" value="1"/>
</dbReference>
<evidence type="ECO:0000259" key="1">
    <source>
        <dbReference type="SMART" id="SM01321"/>
    </source>
</evidence>
<dbReference type="PANTHER" id="PTHR36966:SF1">
    <property type="entry name" value="REP-ASSOCIATED TYROSINE TRANSPOSASE"/>
    <property type="match status" value="1"/>
</dbReference>
<reference evidence="2 3" key="1">
    <citation type="submission" date="2023-11" db="EMBL/GenBank/DDBJ databases">
        <title>MicrobeMod: A computational toolkit for identifying prokaryotic methylation and restriction-modification with nanopore sequencing.</title>
        <authorList>
            <person name="Crits-Christoph A."/>
            <person name="Kang S.C."/>
            <person name="Lee H."/>
            <person name="Ostrov N."/>
        </authorList>
    </citation>
    <scope>NUCLEOTIDE SEQUENCE [LARGE SCALE GENOMIC DNA]</scope>
    <source>
        <strain evidence="2 3">DSMZ 700</strain>
    </source>
</reference>
<gene>
    <name evidence="2" type="ORF">SIL87_06130</name>
</gene>
<evidence type="ECO:0000313" key="2">
    <source>
        <dbReference type="EMBL" id="MDX5930346.1"/>
    </source>
</evidence>
<feature type="domain" description="Transposase IS200-like" evidence="1">
    <location>
        <begin position="1"/>
        <end position="106"/>
    </location>
</feature>
<sequence>MLVREVAALRASVARVRALYPFTIDAWVVLPDHLHAVWTLPEGDADFSTRWMLIKRGFSSRVGMGEHRSESRVAKRERGVWQRRFWERALRDETDFRRHVDYVHFNPVRHGVAGNAWEWPFSSFRWAVRRGDYPAGWGGHAAVEGDYGERQGS</sequence>
<proteinExistence type="predicted"/>
<dbReference type="Gene3D" id="3.30.70.1290">
    <property type="entry name" value="Transposase IS200-like"/>
    <property type="match status" value="1"/>
</dbReference>
<evidence type="ECO:0000313" key="3">
    <source>
        <dbReference type="Proteomes" id="UP001279553"/>
    </source>
</evidence>
<dbReference type="InterPro" id="IPR002686">
    <property type="entry name" value="Transposase_17"/>
</dbReference>
<dbReference type="SUPFAM" id="SSF143422">
    <property type="entry name" value="Transposase IS200-like"/>
    <property type="match status" value="1"/>
</dbReference>
<dbReference type="NCBIfam" id="NF047646">
    <property type="entry name" value="REP_Tyr_transpos"/>
    <property type="match status" value="1"/>
</dbReference>
<name>A0AAW9DNT6_ACIAO</name>
<keyword evidence="3" id="KW-1185">Reference proteome</keyword>
<dbReference type="EMBL" id="JAWXYB010000018">
    <property type="protein sequence ID" value="MDX5930346.1"/>
    <property type="molecule type" value="Genomic_DNA"/>
</dbReference>
<comment type="caution">
    <text evidence="2">The sequence shown here is derived from an EMBL/GenBank/DDBJ whole genome shotgun (WGS) entry which is preliminary data.</text>
</comment>
<dbReference type="InterPro" id="IPR036515">
    <property type="entry name" value="Transposase_17_sf"/>
</dbReference>
<accession>A0AAW9DNT6</accession>
<dbReference type="GO" id="GO:0004803">
    <property type="term" value="F:transposase activity"/>
    <property type="evidence" value="ECO:0007669"/>
    <property type="project" value="InterPro"/>
</dbReference>
<dbReference type="AlphaFoldDB" id="A0AAW9DNT6"/>
<dbReference type="GO" id="GO:0043565">
    <property type="term" value="F:sequence-specific DNA binding"/>
    <property type="evidence" value="ECO:0007669"/>
    <property type="project" value="TreeGrafter"/>
</dbReference>
<protein>
    <submittedName>
        <fullName evidence="2">Transposase</fullName>
    </submittedName>
</protein>
<dbReference type="Proteomes" id="UP001279553">
    <property type="component" value="Unassembled WGS sequence"/>
</dbReference>